<dbReference type="SUPFAM" id="SSF141571">
    <property type="entry name" value="Pentapeptide repeat-like"/>
    <property type="match status" value="1"/>
</dbReference>
<evidence type="ECO:0000313" key="1">
    <source>
        <dbReference type="EMBL" id="QDE70249.1"/>
    </source>
</evidence>
<dbReference type="PANTHER" id="PTHR42999">
    <property type="entry name" value="ANTIBIOTIC RESISTANCE PROTEIN MCBG"/>
    <property type="match status" value="1"/>
</dbReference>
<dbReference type="Pfam" id="PF13599">
    <property type="entry name" value="Pentapeptide_4"/>
    <property type="match status" value="2"/>
</dbReference>
<dbReference type="AlphaFoldDB" id="A0AAE6G3H7"/>
<reference evidence="1 2" key="1">
    <citation type="journal article" date="2019" name="Science">
        <title>Social genes are selection hotspots in kin groups of a soil microbe.</title>
        <authorList>
            <person name="Wielgoss S."/>
            <person name="Wolfensberger R."/>
            <person name="Sun L."/>
            <person name="Fiegna F."/>
            <person name="Velicer G.J."/>
        </authorList>
    </citation>
    <scope>NUCLEOTIDE SEQUENCE [LARGE SCALE GENOMIC DNA]</scope>
    <source>
        <strain evidence="1 2">MC3.5.9c15</strain>
    </source>
</reference>
<organism evidence="1 2">
    <name type="scientific">Myxococcus xanthus</name>
    <dbReference type="NCBI Taxonomy" id="34"/>
    <lineage>
        <taxon>Bacteria</taxon>
        <taxon>Pseudomonadati</taxon>
        <taxon>Myxococcota</taxon>
        <taxon>Myxococcia</taxon>
        <taxon>Myxococcales</taxon>
        <taxon>Cystobacterineae</taxon>
        <taxon>Myxococcaceae</taxon>
        <taxon>Myxococcus</taxon>
    </lineage>
</organism>
<dbReference type="PANTHER" id="PTHR42999:SF1">
    <property type="entry name" value="PENTAPEPTIDE REPEAT-CONTAINING PROTEIN"/>
    <property type="match status" value="1"/>
</dbReference>
<dbReference type="Proteomes" id="UP000320179">
    <property type="component" value="Chromosome"/>
</dbReference>
<dbReference type="EMBL" id="CP017174">
    <property type="protein sequence ID" value="QDE70249.1"/>
    <property type="molecule type" value="Genomic_DNA"/>
</dbReference>
<dbReference type="Gene3D" id="2.160.20.80">
    <property type="entry name" value="E3 ubiquitin-protein ligase SopA"/>
    <property type="match status" value="1"/>
</dbReference>
<dbReference type="RefSeq" id="WP_140799502.1">
    <property type="nucleotide sequence ID" value="NZ_CP017173.1"/>
</dbReference>
<evidence type="ECO:0008006" key="3">
    <source>
        <dbReference type="Google" id="ProtNLM"/>
    </source>
</evidence>
<proteinExistence type="predicted"/>
<dbReference type="InterPro" id="IPR052949">
    <property type="entry name" value="PA_immunity-related"/>
</dbReference>
<dbReference type="InterPro" id="IPR001646">
    <property type="entry name" value="5peptide_repeat"/>
</dbReference>
<evidence type="ECO:0000313" key="2">
    <source>
        <dbReference type="Proteomes" id="UP000320179"/>
    </source>
</evidence>
<protein>
    <recommendedName>
        <fullName evidence="3">Pentapeptide repeat-containing protein</fullName>
    </recommendedName>
</protein>
<accession>A0AAE6G3H7</accession>
<sequence length="223" mass="25164">MADKAKEDIRLAERLSREEYFESETFSGEDLQGANLGDKEFYRCVFENCQFHESLWKGVAMEACAFRGCNVTRAQVANAKFRDVRFENSKLMGIDWSDVSSNPDLHFEDCGLSYCSFVGLNLRKLKFLRCVVREANFFDSDLTDSEFDGSDFGGSNFHGCNLNRADFSGASGVFLDPARNTLKDTRVPLESAIDLARTLGMLVVGYHDDVKKRVGRKDRGARQ</sequence>
<name>A0AAE6G3H7_MYXXA</name>
<gene>
    <name evidence="1" type="ORF">BHS09_26575</name>
</gene>